<comment type="caution">
    <text evidence="1">The sequence shown here is derived from an EMBL/GenBank/DDBJ whole genome shotgun (WGS) entry which is preliminary data.</text>
</comment>
<evidence type="ECO:0000313" key="2">
    <source>
        <dbReference type="Proteomes" id="UP000805193"/>
    </source>
</evidence>
<organism evidence="1 2">
    <name type="scientific">Ixodes persulcatus</name>
    <name type="common">Taiga tick</name>
    <dbReference type="NCBI Taxonomy" id="34615"/>
    <lineage>
        <taxon>Eukaryota</taxon>
        <taxon>Metazoa</taxon>
        <taxon>Ecdysozoa</taxon>
        <taxon>Arthropoda</taxon>
        <taxon>Chelicerata</taxon>
        <taxon>Arachnida</taxon>
        <taxon>Acari</taxon>
        <taxon>Parasitiformes</taxon>
        <taxon>Ixodida</taxon>
        <taxon>Ixodoidea</taxon>
        <taxon>Ixodidae</taxon>
        <taxon>Ixodinae</taxon>
        <taxon>Ixodes</taxon>
    </lineage>
</organism>
<proteinExistence type="predicted"/>
<sequence>MRRHGGGEELLLNPPRRVSHSSSYISDPPSGGEFPRVAPICPYVSHTPARSTSSESSVAEHRILGSIPTPASFDLDEHRTGVRSCITTATKYPAAMTSQEQGTLNATNPTLTNASLAYAEEAASLSGLKCPPEEIQADVNMIERDEDLTEVKDPTNALPLSSHYYAESTSDASEITFDMRDFQTVHSSKRRKRTLNLAPKIMAHTTTFPSALGNVVVFTPKDPTKQVTSFNSIRLTAELENIAPSSILQIRPNKALNVIAIDTRNLLTTAQLLKRQTLLGVPMYAYEPRSKTHAVGVIKDVAKDITEEELRAQLKSTIKLPQLRRLGDSQTVRLTFVGSELPSHVAVGCVRHPVTAYSPRPVQCHSCGKLGHLTPTCARQKICLRCSNVHDTEECPPNAPSKCVNCGGKHHAASPHCPKIKLMRKINDYRQQNGVNHATAKTAVTTLNKTREDSQLRPQQLPQASKHQSTWPSVAEANAVPEKTDGKPSIPTISGNPAAAEAGNVQPLSLKNQKETASRQAPYREASSERSSQKKQRIPPATALPLHSFSSWQSLVMPLLQALRSLVAGINNPLASSVLKIIDLAMPLVAAFLG</sequence>
<gene>
    <name evidence="1" type="ORF">HPB47_008247</name>
</gene>
<accession>A0AC60P5A3</accession>
<dbReference type="Proteomes" id="UP000805193">
    <property type="component" value="Unassembled WGS sequence"/>
</dbReference>
<keyword evidence="2" id="KW-1185">Reference proteome</keyword>
<protein>
    <submittedName>
        <fullName evidence="1">Uncharacterized protein</fullName>
    </submittedName>
</protein>
<reference evidence="1 2" key="1">
    <citation type="journal article" date="2020" name="Cell">
        <title>Large-Scale Comparative Analyses of Tick Genomes Elucidate Their Genetic Diversity and Vector Capacities.</title>
        <authorList>
            <consortium name="Tick Genome and Microbiome Consortium (TIGMIC)"/>
            <person name="Jia N."/>
            <person name="Wang J."/>
            <person name="Shi W."/>
            <person name="Du L."/>
            <person name="Sun Y."/>
            <person name="Zhan W."/>
            <person name="Jiang J.F."/>
            <person name="Wang Q."/>
            <person name="Zhang B."/>
            <person name="Ji P."/>
            <person name="Bell-Sakyi L."/>
            <person name="Cui X.M."/>
            <person name="Yuan T.T."/>
            <person name="Jiang B.G."/>
            <person name="Yang W.F."/>
            <person name="Lam T.T."/>
            <person name="Chang Q.C."/>
            <person name="Ding S.J."/>
            <person name="Wang X.J."/>
            <person name="Zhu J.G."/>
            <person name="Ruan X.D."/>
            <person name="Zhao L."/>
            <person name="Wei J.T."/>
            <person name="Ye R.Z."/>
            <person name="Que T.C."/>
            <person name="Du C.H."/>
            <person name="Zhou Y.H."/>
            <person name="Cheng J.X."/>
            <person name="Dai P.F."/>
            <person name="Guo W.B."/>
            <person name="Han X.H."/>
            <person name="Huang E.J."/>
            <person name="Li L.F."/>
            <person name="Wei W."/>
            <person name="Gao Y.C."/>
            <person name="Liu J.Z."/>
            <person name="Shao H.Z."/>
            <person name="Wang X."/>
            <person name="Wang C.C."/>
            <person name="Yang T.C."/>
            <person name="Huo Q.B."/>
            <person name="Li W."/>
            <person name="Chen H.Y."/>
            <person name="Chen S.E."/>
            <person name="Zhou L.G."/>
            <person name="Ni X.B."/>
            <person name="Tian J.H."/>
            <person name="Sheng Y."/>
            <person name="Liu T."/>
            <person name="Pan Y.S."/>
            <person name="Xia L.Y."/>
            <person name="Li J."/>
            <person name="Zhao F."/>
            <person name="Cao W.C."/>
        </authorList>
    </citation>
    <scope>NUCLEOTIDE SEQUENCE [LARGE SCALE GENOMIC DNA]</scope>
    <source>
        <strain evidence="1">Iper-2018</strain>
    </source>
</reference>
<evidence type="ECO:0000313" key="1">
    <source>
        <dbReference type="EMBL" id="KAG0414589.1"/>
    </source>
</evidence>
<dbReference type="EMBL" id="JABSTQ010011166">
    <property type="protein sequence ID" value="KAG0414589.1"/>
    <property type="molecule type" value="Genomic_DNA"/>
</dbReference>
<name>A0AC60P5A3_IXOPE</name>